<dbReference type="InterPro" id="IPR032675">
    <property type="entry name" value="LRR_dom_sf"/>
</dbReference>
<proteinExistence type="predicted"/>
<evidence type="ECO:0008006" key="3">
    <source>
        <dbReference type="Google" id="ProtNLM"/>
    </source>
</evidence>
<gene>
    <name evidence="1" type="ORF">RIF29_18957</name>
</gene>
<dbReference type="Gene3D" id="3.80.10.10">
    <property type="entry name" value="Ribonuclease Inhibitor"/>
    <property type="match status" value="1"/>
</dbReference>
<evidence type="ECO:0000313" key="2">
    <source>
        <dbReference type="Proteomes" id="UP001372338"/>
    </source>
</evidence>
<dbReference type="Proteomes" id="UP001372338">
    <property type="component" value="Unassembled WGS sequence"/>
</dbReference>
<keyword evidence="2" id="KW-1185">Reference proteome</keyword>
<name>A0AAN9F0E9_CROPI</name>
<protein>
    <recommendedName>
        <fullName evidence="3">F-box domain-containing protein</fullName>
    </recommendedName>
</protein>
<sequence length="176" mass="19918">MSIRDLPDDCWVAVFKWVDQDRDFEPLSLVSKRFLSITNHLRSSLVICDKTLLPRLLARFPNLSSLNLTRFPRRGDAHALLSHISHSHLPLLTCLNLSGRTKLPLHDGVRKIETLKSLICSCIGPYKDTDFVHIVRCFPMLQELDITYPVPVGGVSDDAIKSLALGLPKLNKERRP</sequence>
<reference evidence="1 2" key="1">
    <citation type="submission" date="2024-01" db="EMBL/GenBank/DDBJ databases">
        <title>The genomes of 5 underutilized Papilionoideae crops provide insights into root nodulation and disease resistanc.</title>
        <authorList>
            <person name="Yuan L."/>
        </authorList>
    </citation>
    <scope>NUCLEOTIDE SEQUENCE [LARGE SCALE GENOMIC DNA]</scope>
    <source>
        <strain evidence="1">ZHUSHIDOU_FW_LH</strain>
        <tissue evidence="1">Leaf</tissue>
    </source>
</reference>
<accession>A0AAN9F0E9</accession>
<organism evidence="1 2">
    <name type="scientific">Crotalaria pallida</name>
    <name type="common">Smooth rattlebox</name>
    <name type="synonym">Crotalaria striata</name>
    <dbReference type="NCBI Taxonomy" id="3830"/>
    <lineage>
        <taxon>Eukaryota</taxon>
        <taxon>Viridiplantae</taxon>
        <taxon>Streptophyta</taxon>
        <taxon>Embryophyta</taxon>
        <taxon>Tracheophyta</taxon>
        <taxon>Spermatophyta</taxon>
        <taxon>Magnoliopsida</taxon>
        <taxon>eudicotyledons</taxon>
        <taxon>Gunneridae</taxon>
        <taxon>Pentapetalae</taxon>
        <taxon>rosids</taxon>
        <taxon>fabids</taxon>
        <taxon>Fabales</taxon>
        <taxon>Fabaceae</taxon>
        <taxon>Papilionoideae</taxon>
        <taxon>50 kb inversion clade</taxon>
        <taxon>genistoids sensu lato</taxon>
        <taxon>core genistoids</taxon>
        <taxon>Crotalarieae</taxon>
        <taxon>Crotalaria</taxon>
    </lineage>
</organism>
<dbReference type="AlphaFoldDB" id="A0AAN9F0E9"/>
<dbReference type="EMBL" id="JAYWIO010000004">
    <property type="protein sequence ID" value="KAK7266314.1"/>
    <property type="molecule type" value="Genomic_DNA"/>
</dbReference>
<evidence type="ECO:0000313" key="1">
    <source>
        <dbReference type="EMBL" id="KAK7266314.1"/>
    </source>
</evidence>
<comment type="caution">
    <text evidence="1">The sequence shown here is derived from an EMBL/GenBank/DDBJ whole genome shotgun (WGS) entry which is preliminary data.</text>
</comment>
<dbReference type="SUPFAM" id="SSF52047">
    <property type="entry name" value="RNI-like"/>
    <property type="match status" value="1"/>
</dbReference>